<evidence type="ECO:0000313" key="10">
    <source>
        <dbReference type="EMBL" id="HGZ12307.1"/>
    </source>
</evidence>
<evidence type="ECO:0000256" key="2">
    <source>
        <dbReference type="ARBA" id="ARBA00004760"/>
    </source>
</evidence>
<dbReference type="CDD" id="cd02520">
    <property type="entry name" value="Glucosylceramide_synthase"/>
    <property type="match status" value="1"/>
</dbReference>
<dbReference type="InterPro" id="IPR017835">
    <property type="entry name" value="Hopen-assoc_HpnI"/>
</dbReference>
<keyword evidence="4" id="KW-0328">Glycosyltransferase</keyword>
<dbReference type="NCBIfam" id="TIGR03472">
    <property type="entry name" value="HpnI"/>
    <property type="match status" value="1"/>
</dbReference>
<gene>
    <name evidence="10" type="ORF">ENW48_08815</name>
</gene>
<evidence type="ECO:0000256" key="6">
    <source>
        <dbReference type="ARBA" id="ARBA00022692"/>
    </source>
</evidence>
<dbReference type="InterPro" id="IPR029044">
    <property type="entry name" value="Nucleotide-diphossugar_trans"/>
</dbReference>
<proteinExistence type="predicted"/>
<evidence type="ECO:0000256" key="3">
    <source>
        <dbReference type="ARBA" id="ARBA00004991"/>
    </source>
</evidence>
<comment type="caution">
    <text evidence="10">The sequence shown here is derived from an EMBL/GenBank/DDBJ whole genome shotgun (WGS) entry which is preliminary data.</text>
</comment>
<keyword evidence="6 9" id="KW-0812">Transmembrane</keyword>
<sequence length="376" mass="41582">MIYLLFGLALAALAYQLLALASLGRFFGQPLPSPQKRPQPGVTVFKPVCGLDEKTRECLESFLHQSYDQVQILLGVADYRDPALPLLEELQATSPHEVKIILCPEKKGHNPKISILRQLEPHARYDIWLVADSDVRVGRDFLSSAVAALGEKGAGLVSCPYRAGEARTWGAWLEALTISADFIPSVAVALYVEGIRFALGAAMIFRRENLCRIGGFAALADYLADDYQLGWQMYCSGAKVALIPYVVETVNPEMSLKDYFLHQLRWTRTYRICRPKGYLAYGLTHALVWSLAACGASGLAIYAWGLAAFVLAVRLALAWFAERLCLKGRLPAAAFLLLPVKDLFAFGLWLLSFLGNKVTWRGARFRITADGKLVPV</sequence>
<dbReference type="GO" id="GO:0006679">
    <property type="term" value="P:glucosylceramide biosynthetic process"/>
    <property type="evidence" value="ECO:0007669"/>
    <property type="project" value="TreeGrafter"/>
</dbReference>
<dbReference type="PANTHER" id="PTHR12726">
    <property type="entry name" value="CERAMIDE GLUCOSYLTRANSFERASE"/>
    <property type="match status" value="1"/>
</dbReference>
<keyword evidence="8 9" id="KW-0472">Membrane</keyword>
<dbReference type="SUPFAM" id="SSF53448">
    <property type="entry name" value="Nucleotide-diphospho-sugar transferases"/>
    <property type="match status" value="1"/>
</dbReference>
<evidence type="ECO:0000256" key="7">
    <source>
        <dbReference type="ARBA" id="ARBA00022989"/>
    </source>
</evidence>
<comment type="pathway">
    <text evidence="3">Sphingolipid metabolism.</text>
</comment>
<name>A0A7C5AMJ1_9BACT</name>
<comment type="pathway">
    <text evidence="2">Lipid metabolism; sphingolipid metabolism.</text>
</comment>
<evidence type="ECO:0000256" key="5">
    <source>
        <dbReference type="ARBA" id="ARBA00022679"/>
    </source>
</evidence>
<keyword evidence="5 10" id="KW-0808">Transferase</keyword>
<evidence type="ECO:0000256" key="1">
    <source>
        <dbReference type="ARBA" id="ARBA00004141"/>
    </source>
</evidence>
<evidence type="ECO:0000256" key="8">
    <source>
        <dbReference type="ARBA" id="ARBA00023136"/>
    </source>
</evidence>
<organism evidence="10">
    <name type="scientific">Desulfobacca acetoxidans</name>
    <dbReference type="NCBI Taxonomy" id="60893"/>
    <lineage>
        <taxon>Bacteria</taxon>
        <taxon>Pseudomonadati</taxon>
        <taxon>Thermodesulfobacteriota</taxon>
        <taxon>Desulfobaccia</taxon>
        <taxon>Desulfobaccales</taxon>
        <taxon>Desulfobaccaceae</taxon>
        <taxon>Desulfobacca</taxon>
    </lineage>
</organism>
<feature type="transmembrane region" description="Helical" evidence="9">
    <location>
        <begin position="333"/>
        <end position="354"/>
    </location>
</feature>
<evidence type="ECO:0000256" key="9">
    <source>
        <dbReference type="SAM" id="Phobius"/>
    </source>
</evidence>
<keyword evidence="7 9" id="KW-1133">Transmembrane helix</keyword>
<dbReference type="GO" id="GO:0008120">
    <property type="term" value="F:ceramide glucosyltransferase activity"/>
    <property type="evidence" value="ECO:0007669"/>
    <property type="project" value="TreeGrafter"/>
</dbReference>
<dbReference type="AlphaFoldDB" id="A0A7C5AMJ1"/>
<reference evidence="10" key="1">
    <citation type="journal article" date="2020" name="mSystems">
        <title>Genome- and Community-Level Interaction Insights into Carbon Utilization and Element Cycling Functions of Hydrothermarchaeota in Hydrothermal Sediment.</title>
        <authorList>
            <person name="Zhou Z."/>
            <person name="Liu Y."/>
            <person name="Xu W."/>
            <person name="Pan J."/>
            <person name="Luo Z.H."/>
            <person name="Li M."/>
        </authorList>
    </citation>
    <scope>NUCLEOTIDE SEQUENCE [LARGE SCALE GENOMIC DNA]</scope>
    <source>
        <strain evidence="10">SpSt-853</strain>
    </source>
</reference>
<dbReference type="Gene3D" id="3.90.550.10">
    <property type="entry name" value="Spore Coat Polysaccharide Biosynthesis Protein SpsA, Chain A"/>
    <property type="match status" value="1"/>
</dbReference>
<dbReference type="PANTHER" id="PTHR12726:SF0">
    <property type="entry name" value="CERAMIDE GLUCOSYLTRANSFERASE"/>
    <property type="match status" value="1"/>
</dbReference>
<dbReference type="Pfam" id="PF13506">
    <property type="entry name" value="Glyco_transf_21"/>
    <property type="match status" value="1"/>
</dbReference>
<dbReference type="EMBL" id="DTKJ01000059">
    <property type="protein sequence ID" value="HGZ12307.1"/>
    <property type="molecule type" value="Genomic_DNA"/>
</dbReference>
<feature type="transmembrane region" description="Helical" evidence="9">
    <location>
        <begin position="278"/>
        <end position="294"/>
    </location>
</feature>
<protein>
    <submittedName>
        <fullName evidence="10">Glycosyltransferase</fullName>
    </submittedName>
</protein>
<dbReference type="GO" id="GO:0016020">
    <property type="term" value="C:membrane"/>
    <property type="evidence" value="ECO:0007669"/>
    <property type="project" value="UniProtKB-SubCell"/>
</dbReference>
<dbReference type="InterPro" id="IPR025993">
    <property type="entry name" value="Ceramide_glucosylTrfase"/>
</dbReference>
<evidence type="ECO:0000256" key="4">
    <source>
        <dbReference type="ARBA" id="ARBA00022676"/>
    </source>
</evidence>
<accession>A0A7C5AMJ1</accession>
<comment type="subcellular location">
    <subcellularLocation>
        <location evidence="1">Membrane</location>
        <topology evidence="1">Multi-pass membrane protein</topology>
    </subcellularLocation>
</comment>